<sequence length="104" mass="11084">MVLNVVGLLPLPQSQVGSVSVYTHSMHSNHMMQLAAKRSGRDVGRCVSIVSARQPWTLPLPPSLPVPPAFRVTPAVCTVAVWTPHTSLAYGEVGSNTDAHSSEL</sequence>
<dbReference type="Proteomes" id="UP001374579">
    <property type="component" value="Unassembled WGS sequence"/>
</dbReference>
<protein>
    <submittedName>
        <fullName evidence="1">Uncharacterized protein</fullName>
    </submittedName>
</protein>
<proteinExistence type="predicted"/>
<evidence type="ECO:0000313" key="2">
    <source>
        <dbReference type="Proteomes" id="UP001374579"/>
    </source>
</evidence>
<accession>A0AAN9G0P5</accession>
<dbReference type="EMBL" id="JBAMIC010000024">
    <property type="protein sequence ID" value="KAK7091068.1"/>
    <property type="molecule type" value="Genomic_DNA"/>
</dbReference>
<reference evidence="1 2" key="1">
    <citation type="submission" date="2024-02" db="EMBL/GenBank/DDBJ databases">
        <title>Chromosome-scale genome assembly of the rough periwinkle Littorina saxatilis.</title>
        <authorList>
            <person name="De Jode A."/>
            <person name="Faria R."/>
            <person name="Formenti G."/>
            <person name="Sims Y."/>
            <person name="Smith T.P."/>
            <person name="Tracey A."/>
            <person name="Wood J.M.D."/>
            <person name="Zagrodzka Z.B."/>
            <person name="Johannesson K."/>
            <person name="Butlin R.K."/>
            <person name="Leder E.H."/>
        </authorList>
    </citation>
    <scope>NUCLEOTIDE SEQUENCE [LARGE SCALE GENOMIC DNA]</scope>
    <source>
        <strain evidence="1">Snail1</strain>
        <tissue evidence="1">Muscle</tissue>
    </source>
</reference>
<evidence type="ECO:0000313" key="1">
    <source>
        <dbReference type="EMBL" id="KAK7091068.1"/>
    </source>
</evidence>
<organism evidence="1 2">
    <name type="scientific">Littorina saxatilis</name>
    <dbReference type="NCBI Taxonomy" id="31220"/>
    <lineage>
        <taxon>Eukaryota</taxon>
        <taxon>Metazoa</taxon>
        <taxon>Spiralia</taxon>
        <taxon>Lophotrochozoa</taxon>
        <taxon>Mollusca</taxon>
        <taxon>Gastropoda</taxon>
        <taxon>Caenogastropoda</taxon>
        <taxon>Littorinimorpha</taxon>
        <taxon>Littorinoidea</taxon>
        <taxon>Littorinidae</taxon>
        <taxon>Littorina</taxon>
    </lineage>
</organism>
<comment type="caution">
    <text evidence="1">The sequence shown here is derived from an EMBL/GenBank/DDBJ whole genome shotgun (WGS) entry which is preliminary data.</text>
</comment>
<dbReference type="AlphaFoldDB" id="A0AAN9G0P5"/>
<gene>
    <name evidence="1" type="ORF">V1264_010782</name>
</gene>
<keyword evidence="2" id="KW-1185">Reference proteome</keyword>
<name>A0AAN9G0P5_9CAEN</name>